<dbReference type="Proteomes" id="UP000824890">
    <property type="component" value="Unassembled WGS sequence"/>
</dbReference>
<dbReference type="EMBL" id="JAGKQM010000012">
    <property type="protein sequence ID" value="KAH0899655.1"/>
    <property type="molecule type" value="Genomic_DNA"/>
</dbReference>
<accession>A0ABQ8B4D9</accession>
<keyword evidence="3" id="KW-1185">Reference proteome</keyword>
<sequence length="320" mass="35881">RDQSFKRDWKDSILNTRVSLYLSSHALSRSLLAPSSSTMILPYRNLFEKSSSLFSGSEMALINLEAHVLLLSGGFVVLMLQSKLLFIQPDWNLTMTMEVNGGIIVSVVKEEDWFKKHRSRVKVIDYGEAVIMPVSKDEAVRRAEDAELDLVILSPHADPPVTVASSATANQTSRSTGKALTAMLGQSEANSFMGSEVHGKGAFLIGLVLLLIDEQLITSYPCSLQLLRGLACFKRSADKFQWKMKMIIIKMINEYVVDQVAPSDTAMSDLHEPKRRPNKELVKLRTSKKTKKGTDTKDIVNFRIHKQTPNNLRILERTSE</sequence>
<comment type="caution">
    <text evidence="2">The sequence shown here is derived from an EMBL/GenBank/DDBJ whole genome shotgun (WGS) entry which is preliminary data.</text>
</comment>
<organism evidence="2 3">
    <name type="scientific">Brassica napus</name>
    <name type="common">Rape</name>
    <dbReference type="NCBI Taxonomy" id="3708"/>
    <lineage>
        <taxon>Eukaryota</taxon>
        <taxon>Viridiplantae</taxon>
        <taxon>Streptophyta</taxon>
        <taxon>Embryophyta</taxon>
        <taxon>Tracheophyta</taxon>
        <taxon>Spermatophyta</taxon>
        <taxon>Magnoliopsida</taxon>
        <taxon>eudicotyledons</taxon>
        <taxon>Gunneridae</taxon>
        <taxon>Pentapetalae</taxon>
        <taxon>rosids</taxon>
        <taxon>malvids</taxon>
        <taxon>Brassicales</taxon>
        <taxon>Brassicaceae</taxon>
        <taxon>Brassiceae</taxon>
        <taxon>Brassica</taxon>
    </lineage>
</organism>
<gene>
    <name evidence="2" type="ORF">HID58_049223</name>
</gene>
<dbReference type="InterPro" id="IPR036787">
    <property type="entry name" value="T_IF-3_N_sf"/>
</dbReference>
<evidence type="ECO:0000313" key="2">
    <source>
        <dbReference type="EMBL" id="KAH0899655.1"/>
    </source>
</evidence>
<feature type="non-terminal residue" evidence="2">
    <location>
        <position position="1"/>
    </location>
</feature>
<proteinExistence type="predicted"/>
<dbReference type="InterPro" id="IPR056854">
    <property type="entry name" value="ALN_composite"/>
</dbReference>
<feature type="domain" description="Allantoinase composite" evidence="1">
    <location>
        <begin position="96"/>
        <end position="129"/>
    </location>
</feature>
<dbReference type="Pfam" id="PF24890">
    <property type="entry name" value="ALN_composite"/>
    <property type="match status" value="1"/>
</dbReference>
<name>A0ABQ8B4D9_BRANA</name>
<protein>
    <recommendedName>
        <fullName evidence="1">Allantoinase composite domain-containing protein</fullName>
    </recommendedName>
</protein>
<dbReference type="Gene3D" id="3.10.20.80">
    <property type="entry name" value="Translation initiation factor 3 (IF-3), N-terminal domain"/>
    <property type="match status" value="1"/>
</dbReference>
<evidence type="ECO:0000259" key="1">
    <source>
        <dbReference type="Pfam" id="PF24890"/>
    </source>
</evidence>
<dbReference type="SUPFAM" id="SSF54364">
    <property type="entry name" value="Translation initiation factor IF3, N-terminal domain"/>
    <property type="match status" value="1"/>
</dbReference>
<evidence type="ECO:0000313" key="3">
    <source>
        <dbReference type="Proteomes" id="UP000824890"/>
    </source>
</evidence>
<reference evidence="2 3" key="1">
    <citation type="submission" date="2021-05" db="EMBL/GenBank/DDBJ databases">
        <title>Genome Assembly of Synthetic Allotetraploid Brassica napus Reveals Homoeologous Exchanges between Subgenomes.</title>
        <authorList>
            <person name="Davis J.T."/>
        </authorList>
    </citation>
    <scope>NUCLEOTIDE SEQUENCE [LARGE SCALE GENOMIC DNA]</scope>
    <source>
        <strain evidence="3">cv. Da-Ae</strain>
        <tissue evidence="2">Seedling</tissue>
    </source>
</reference>